<accession>A0ABD0YB15</accession>
<name>A0ABD0YB15_9HEMI</name>
<organism evidence="1 2">
    <name type="scientific">Ranatra chinensis</name>
    <dbReference type="NCBI Taxonomy" id="642074"/>
    <lineage>
        <taxon>Eukaryota</taxon>
        <taxon>Metazoa</taxon>
        <taxon>Ecdysozoa</taxon>
        <taxon>Arthropoda</taxon>
        <taxon>Hexapoda</taxon>
        <taxon>Insecta</taxon>
        <taxon>Pterygota</taxon>
        <taxon>Neoptera</taxon>
        <taxon>Paraneoptera</taxon>
        <taxon>Hemiptera</taxon>
        <taxon>Heteroptera</taxon>
        <taxon>Panheteroptera</taxon>
        <taxon>Nepomorpha</taxon>
        <taxon>Nepidae</taxon>
        <taxon>Ranatrinae</taxon>
        <taxon>Ranatra</taxon>
    </lineage>
</organism>
<dbReference type="AlphaFoldDB" id="A0ABD0YB15"/>
<evidence type="ECO:0000313" key="1">
    <source>
        <dbReference type="EMBL" id="KAL1124520.1"/>
    </source>
</evidence>
<dbReference type="Proteomes" id="UP001558652">
    <property type="component" value="Unassembled WGS sequence"/>
</dbReference>
<gene>
    <name evidence="1" type="ORF">AAG570_001146</name>
</gene>
<evidence type="ECO:0000313" key="2">
    <source>
        <dbReference type="Proteomes" id="UP001558652"/>
    </source>
</evidence>
<dbReference type="EMBL" id="JBFDAA010000010">
    <property type="protein sequence ID" value="KAL1124520.1"/>
    <property type="molecule type" value="Genomic_DNA"/>
</dbReference>
<sequence>MGRSFGCWAKHDALGGGACARRPPPQTPPTADALVVGGTTAEPTLQFCRVLRDGSVFACFVPLLPLVPVVRVRCEAPQAVGNEEEQNNNVNGNAPLSSYGLTNSGIVFREEDVAATAPRPQNLQDNQGQSFCGNIVDYRASYVLWLE</sequence>
<proteinExistence type="predicted"/>
<comment type="caution">
    <text evidence="1">The sequence shown here is derived from an EMBL/GenBank/DDBJ whole genome shotgun (WGS) entry which is preliminary data.</text>
</comment>
<protein>
    <submittedName>
        <fullName evidence="1">Uncharacterized protein</fullName>
    </submittedName>
</protein>
<reference evidence="1 2" key="1">
    <citation type="submission" date="2024-07" db="EMBL/GenBank/DDBJ databases">
        <title>Chromosome-level genome assembly of the water stick insect Ranatra chinensis (Heteroptera: Nepidae).</title>
        <authorList>
            <person name="Liu X."/>
        </authorList>
    </citation>
    <scope>NUCLEOTIDE SEQUENCE [LARGE SCALE GENOMIC DNA]</scope>
    <source>
        <strain evidence="1">Cailab_2021Rc</strain>
        <tissue evidence="1">Muscle</tissue>
    </source>
</reference>
<keyword evidence="2" id="KW-1185">Reference proteome</keyword>